<reference evidence="2" key="1">
    <citation type="submission" date="2023-08" db="EMBL/GenBank/DDBJ databases">
        <authorList>
            <person name="Audoor S."/>
            <person name="Bilcke G."/>
        </authorList>
    </citation>
    <scope>NUCLEOTIDE SEQUENCE</scope>
</reference>
<feature type="region of interest" description="Disordered" evidence="1">
    <location>
        <begin position="246"/>
        <end position="265"/>
    </location>
</feature>
<evidence type="ECO:0000256" key="1">
    <source>
        <dbReference type="SAM" id="MobiDB-lite"/>
    </source>
</evidence>
<gene>
    <name evidence="2" type="ORF">CYCCA115_LOCUS23622</name>
</gene>
<name>A0AAD2GC67_9STRA</name>
<evidence type="ECO:0000313" key="2">
    <source>
        <dbReference type="EMBL" id="CAJ1969272.1"/>
    </source>
</evidence>
<comment type="caution">
    <text evidence="2">The sequence shown here is derived from an EMBL/GenBank/DDBJ whole genome shotgun (WGS) entry which is preliminary data.</text>
</comment>
<feature type="compositionally biased region" description="Basic and acidic residues" evidence="1">
    <location>
        <begin position="1"/>
        <end position="16"/>
    </location>
</feature>
<proteinExistence type="predicted"/>
<accession>A0AAD2GC67</accession>
<organism evidence="2 3">
    <name type="scientific">Cylindrotheca closterium</name>
    <dbReference type="NCBI Taxonomy" id="2856"/>
    <lineage>
        <taxon>Eukaryota</taxon>
        <taxon>Sar</taxon>
        <taxon>Stramenopiles</taxon>
        <taxon>Ochrophyta</taxon>
        <taxon>Bacillariophyta</taxon>
        <taxon>Bacillariophyceae</taxon>
        <taxon>Bacillariophycidae</taxon>
        <taxon>Bacillariales</taxon>
        <taxon>Bacillariaceae</taxon>
        <taxon>Cylindrotheca</taxon>
    </lineage>
</organism>
<feature type="region of interest" description="Disordered" evidence="1">
    <location>
        <begin position="1"/>
        <end position="22"/>
    </location>
</feature>
<evidence type="ECO:0000313" key="3">
    <source>
        <dbReference type="Proteomes" id="UP001295423"/>
    </source>
</evidence>
<feature type="compositionally biased region" description="Polar residues" evidence="1">
    <location>
        <begin position="252"/>
        <end position="262"/>
    </location>
</feature>
<sequence length="297" mass="33204">MADITEQSRKRGRSEFNESGDGQVKLAKRSLLVENNGSFADPQSFIPTTPKNSFLRLHLQILRSLYTADSLETQFEGQRDDLVDVKDDGEVQEDVFGTIEQFLKQRRQLGGLVNAVKLNKAVHDEAAKYQSEDIQAEQYPLTPSTVPKNEVTNSILARSSVIPLSSQQSPYGQRFLSGSYRTGLSQSSNGGSNLLAALLKRKYLLADRALRRETHVFQELLSNVKERIEIIESLLEEQLKAPGLQSLGGGTENLTPNASSNARVHENEYRSEMVAKLETKQRLWAMLLQDMETAYGS</sequence>
<dbReference type="EMBL" id="CAKOGP040002424">
    <property type="protein sequence ID" value="CAJ1969272.1"/>
    <property type="molecule type" value="Genomic_DNA"/>
</dbReference>
<dbReference type="Proteomes" id="UP001295423">
    <property type="component" value="Unassembled WGS sequence"/>
</dbReference>
<dbReference type="AlphaFoldDB" id="A0AAD2GC67"/>
<protein>
    <submittedName>
        <fullName evidence="2">Uncharacterized protein</fullName>
    </submittedName>
</protein>
<keyword evidence="3" id="KW-1185">Reference proteome</keyword>